<keyword evidence="1" id="KW-1133">Transmembrane helix</keyword>
<keyword evidence="1" id="KW-0472">Membrane</keyword>
<protein>
    <submittedName>
        <fullName evidence="3">Unannotated protein</fullName>
    </submittedName>
</protein>
<evidence type="ECO:0000256" key="1">
    <source>
        <dbReference type="SAM" id="Phobius"/>
    </source>
</evidence>
<proteinExistence type="predicted"/>
<feature type="transmembrane region" description="Helical" evidence="1">
    <location>
        <begin position="321"/>
        <end position="339"/>
    </location>
</feature>
<feature type="transmembrane region" description="Helical" evidence="1">
    <location>
        <begin position="181"/>
        <end position="201"/>
    </location>
</feature>
<organism evidence="3">
    <name type="scientific">freshwater metagenome</name>
    <dbReference type="NCBI Taxonomy" id="449393"/>
    <lineage>
        <taxon>unclassified sequences</taxon>
        <taxon>metagenomes</taxon>
        <taxon>ecological metagenomes</taxon>
    </lineage>
</organism>
<feature type="transmembrane region" description="Helical" evidence="1">
    <location>
        <begin position="94"/>
        <end position="119"/>
    </location>
</feature>
<name>A0A6J6J8T8_9ZZZZ</name>
<sequence>MNKIPLAKRAVIYPLFGLALAWLAFMGATLANLYIPQPQYDSTGNQVIQEEVFQIAPFLFLIGIAAGAIFSLVGQRLAIRSRHELGEGHKLSRAALRFANLGVVIGLIAGALFAIGNFLGAFNNFSGVKESLGMRLLNVYLPIILATGLVVYVLLQAFVFRQDADKEVNAPKQKLSAAQKALSLGYAVPILATAVAIIFGLAVYDVTRTDLQVWIWVIIIAIVASGVITGTIFSNQARAEKPAVQKAPGSRMALAVGAANLNFVLSIVFGSVVTIMAFTFGAEAIQSLQTFSQPPVNCKDIECNSIASVTGPSLQWLVEKFAPAKILLAISIIGIYLTITARNKETISVKAAK</sequence>
<evidence type="ECO:0000313" key="3">
    <source>
        <dbReference type="EMBL" id="CAB4633547.1"/>
    </source>
</evidence>
<feature type="transmembrane region" description="Helical" evidence="1">
    <location>
        <begin position="254"/>
        <end position="278"/>
    </location>
</feature>
<feature type="transmembrane region" description="Helical" evidence="1">
    <location>
        <begin position="139"/>
        <end position="160"/>
    </location>
</feature>
<gene>
    <name evidence="2" type="ORF">UFOPK1561_00417</name>
    <name evidence="3" type="ORF">UFOPK2044_00536</name>
</gene>
<keyword evidence="1" id="KW-0812">Transmembrane</keyword>
<evidence type="ECO:0000313" key="2">
    <source>
        <dbReference type="EMBL" id="CAB4552962.1"/>
    </source>
</evidence>
<dbReference type="EMBL" id="CAEZSZ010000032">
    <property type="protein sequence ID" value="CAB4552962.1"/>
    <property type="molecule type" value="Genomic_DNA"/>
</dbReference>
<feature type="transmembrane region" description="Helical" evidence="1">
    <location>
        <begin position="55"/>
        <end position="73"/>
    </location>
</feature>
<accession>A0A6J6J8T8</accession>
<dbReference type="EMBL" id="CAEZVO010000061">
    <property type="protein sequence ID" value="CAB4633547.1"/>
    <property type="molecule type" value="Genomic_DNA"/>
</dbReference>
<feature type="transmembrane region" description="Helical" evidence="1">
    <location>
        <begin position="12"/>
        <end position="35"/>
    </location>
</feature>
<feature type="transmembrane region" description="Helical" evidence="1">
    <location>
        <begin position="213"/>
        <end position="233"/>
    </location>
</feature>
<dbReference type="AlphaFoldDB" id="A0A6J6J8T8"/>
<reference evidence="3" key="1">
    <citation type="submission" date="2020-05" db="EMBL/GenBank/DDBJ databases">
        <authorList>
            <person name="Chiriac C."/>
            <person name="Salcher M."/>
            <person name="Ghai R."/>
            <person name="Kavagutti S V."/>
        </authorList>
    </citation>
    <scope>NUCLEOTIDE SEQUENCE</scope>
</reference>